<protein>
    <submittedName>
        <fullName evidence="2">Uncharacterized protein</fullName>
    </submittedName>
</protein>
<keyword evidence="3" id="KW-1185">Reference proteome</keyword>
<gene>
    <name evidence="2" type="ORF">AUC43_18780</name>
</gene>
<reference evidence="2 3" key="1">
    <citation type="submission" date="2015-12" db="EMBL/GenBank/DDBJ databases">
        <authorList>
            <person name="Shamseldin A."/>
            <person name="Moawad H."/>
            <person name="Abd El-Rahim W.M."/>
            <person name="Sadowsky M.J."/>
        </authorList>
    </citation>
    <scope>NUCLEOTIDE SEQUENCE [LARGE SCALE GENOMIC DNA]</scope>
    <source>
        <strain evidence="2 3">DG5B</strain>
    </source>
</reference>
<feature type="compositionally biased region" description="Basic and acidic residues" evidence="1">
    <location>
        <begin position="1"/>
        <end position="11"/>
    </location>
</feature>
<evidence type="ECO:0000313" key="2">
    <source>
        <dbReference type="EMBL" id="ALW86943.1"/>
    </source>
</evidence>
<name>A0A0U3K2X2_9BACT</name>
<accession>A0A0U3K2X2</accession>
<evidence type="ECO:0000313" key="3">
    <source>
        <dbReference type="Proteomes" id="UP000059542"/>
    </source>
</evidence>
<sequence length="155" mass="16429">MKPSFKLDEHPRRPRPLLSEPPVGYFDQLPMRVMARLPQAEAREAATGWGWLARLSPALRTGLASVAVLGGFAASFYLSGPQAAGPAGVAATSLDAVPRTELVGYLLTSGARVENSDLVVLTAADPNLTNGFLHASEAELTEALDAQPSEDLTYL</sequence>
<dbReference type="KEGG" id="hyg:AUC43_18780"/>
<proteinExistence type="predicted"/>
<dbReference type="STRING" id="1411621.AUC43_18780"/>
<dbReference type="RefSeq" id="WP_068197361.1">
    <property type="nucleotide sequence ID" value="NZ_CP013909.1"/>
</dbReference>
<evidence type="ECO:0000256" key="1">
    <source>
        <dbReference type="SAM" id="MobiDB-lite"/>
    </source>
</evidence>
<dbReference type="Proteomes" id="UP000059542">
    <property type="component" value="Chromosome"/>
</dbReference>
<organism evidence="2 3">
    <name type="scientific">Hymenobacter sedentarius</name>
    <dbReference type="NCBI Taxonomy" id="1411621"/>
    <lineage>
        <taxon>Bacteria</taxon>
        <taxon>Pseudomonadati</taxon>
        <taxon>Bacteroidota</taxon>
        <taxon>Cytophagia</taxon>
        <taxon>Cytophagales</taxon>
        <taxon>Hymenobacteraceae</taxon>
        <taxon>Hymenobacter</taxon>
    </lineage>
</organism>
<dbReference type="AlphaFoldDB" id="A0A0U3K2X2"/>
<dbReference type="EMBL" id="CP013909">
    <property type="protein sequence ID" value="ALW86943.1"/>
    <property type="molecule type" value="Genomic_DNA"/>
</dbReference>
<feature type="region of interest" description="Disordered" evidence="1">
    <location>
        <begin position="1"/>
        <end position="21"/>
    </location>
</feature>
<dbReference type="OrthoDB" id="893763at2"/>